<dbReference type="GeneID" id="90985575"/>
<protein>
    <recommendedName>
        <fullName evidence="6 7">Small ribosomal subunit protein uS8</fullName>
    </recommendedName>
</protein>
<organism evidence="8 9">
    <name type="scientific">Pyramidobacter porci</name>
    <dbReference type="NCBI Taxonomy" id="2605789"/>
    <lineage>
        <taxon>Bacteria</taxon>
        <taxon>Thermotogati</taxon>
        <taxon>Synergistota</taxon>
        <taxon>Synergistia</taxon>
        <taxon>Synergistales</taxon>
        <taxon>Dethiosulfovibrionaceae</taxon>
        <taxon>Pyramidobacter</taxon>
    </lineage>
</organism>
<evidence type="ECO:0000256" key="2">
    <source>
        <dbReference type="ARBA" id="ARBA00022730"/>
    </source>
</evidence>
<dbReference type="FunFam" id="3.30.1370.30:FF:000002">
    <property type="entry name" value="30S ribosomal protein S8"/>
    <property type="match status" value="1"/>
</dbReference>
<evidence type="ECO:0000256" key="5">
    <source>
        <dbReference type="ARBA" id="ARBA00023274"/>
    </source>
</evidence>
<dbReference type="Pfam" id="PF00410">
    <property type="entry name" value="Ribosomal_S8"/>
    <property type="match status" value="1"/>
</dbReference>
<evidence type="ECO:0000256" key="6">
    <source>
        <dbReference type="ARBA" id="ARBA00035258"/>
    </source>
</evidence>
<dbReference type="GO" id="GO:0006412">
    <property type="term" value="P:translation"/>
    <property type="evidence" value="ECO:0007669"/>
    <property type="project" value="UniProtKB-UniRule"/>
</dbReference>
<comment type="caution">
    <text evidence="8">The sequence shown here is derived from an EMBL/GenBank/DDBJ whole genome shotgun (WGS) entry which is preliminary data.</text>
</comment>
<dbReference type="GO" id="GO:0003735">
    <property type="term" value="F:structural constituent of ribosome"/>
    <property type="evidence" value="ECO:0007669"/>
    <property type="project" value="InterPro"/>
</dbReference>
<reference evidence="8 9" key="1">
    <citation type="submission" date="2019-08" db="EMBL/GenBank/DDBJ databases">
        <title>In-depth cultivation of the pig gut microbiome towards novel bacterial diversity and tailored functional studies.</title>
        <authorList>
            <person name="Wylensek D."/>
            <person name="Hitch T.C.A."/>
            <person name="Clavel T."/>
        </authorList>
    </citation>
    <scope>NUCLEOTIDE SEQUENCE [LARGE SCALE GENOMIC DNA]</scope>
    <source>
        <strain evidence="8 9">SM-530-WT-4B</strain>
    </source>
</reference>
<gene>
    <name evidence="7 8" type="primary">rpsH</name>
    <name evidence="8" type="ORF">FYJ74_01940</name>
</gene>
<comment type="subunit">
    <text evidence="7">Part of the 30S ribosomal subunit. Contacts proteins S5 and S12.</text>
</comment>
<dbReference type="Gene3D" id="3.30.1370.30">
    <property type="match status" value="1"/>
</dbReference>
<sequence>MYVNDPIADMLTRIRNANMVYHESVDIPISKMKLGIAKILKSEGYIRNYKVLNDPKKPAGTIKVFMNYGPNRERVVQGLRRMSKPGRRVYVGKDKLPKVMGGLGIAIISTSQGLKTDAEARLLGLGGEVVCYVW</sequence>
<evidence type="ECO:0000313" key="8">
    <source>
        <dbReference type="EMBL" id="MST54813.1"/>
    </source>
</evidence>
<dbReference type="AlphaFoldDB" id="A0A6L5Y9E0"/>
<dbReference type="FunFam" id="3.30.1490.10:FF:000001">
    <property type="entry name" value="30S ribosomal protein S8"/>
    <property type="match status" value="1"/>
</dbReference>
<keyword evidence="9" id="KW-1185">Reference proteome</keyword>
<dbReference type="Gene3D" id="3.30.1490.10">
    <property type="match status" value="1"/>
</dbReference>
<keyword evidence="4 7" id="KW-0689">Ribosomal protein</keyword>
<name>A0A6L5Y9E0_9BACT</name>
<dbReference type="GO" id="GO:0019843">
    <property type="term" value="F:rRNA binding"/>
    <property type="evidence" value="ECO:0007669"/>
    <property type="project" value="UniProtKB-UniRule"/>
</dbReference>
<dbReference type="Proteomes" id="UP000473699">
    <property type="component" value="Unassembled WGS sequence"/>
</dbReference>
<accession>A0A6L5Y9E0</accession>
<dbReference type="RefSeq" id="WP_009165411.1">
    <property type="nucleotide sequence ID" value="NZ_JAXDZJ010000048.1"/>
</dbReference>
<dbReference type="InterPro" id="IPR000630">
    <property type="entry name" value="Ribosomal_uS8"/>
</dbReference>
<evidence type="ECO:0000256" key="1">
    <source>
        <dbReference type="ARBA" id="ARBA00006471"/>
    </source>
</evidence>
<dbReference type="InterPro" id="IPR035987">
    <property type="entry name" value="Ribosomal_uS8_sf"/>
</dbReference>
<dbReference type="GO" id="GO:0005840">
    <property type="term" value="C:ribosome"/>
    <property type="evidence" value="ECO:0007669"/>
    <property type="project" value="UniProtKB-KW"/>
</dbReference>
<keyword evidence="3 7" id="KW-0694">RNA-binding</keyword>
<comment type="function">
    <text evidence="7">One of the primary rRNA binding proteins, it binds directly to 16S rRNA central domain where it helps coordinate assembly of the platform of the 30S subunit.</text>
</comment>
<keyword evidence="5 7" id="KW-0687">Ribonucleoprotein</keyword>
<evidence type="ECO:0000256" key="4">
    <source>
        <dbReference type="ARBA" id="ARBA00022980"/>
    </source>
</evidence>
<dbReference type="GO" id="GO:1990904">
    <property type="term" value="C:ribonucleoprotein complex"/>
    <property type="evidence" value="ECO:0007669"/>
    <property type="project" value="UniProtKB-KW"/>
</dbReference>
<dbReference type="NCBIfam" id="NF001109">
    <property type="entry name" value="PRK00136.1"/>
    <property type="match status" value="1"/>
</dbReference>
<dbReference type="SUPFAM" id="SSF56047">
    <property type="entry name" value="Ribosomal protein S8"/>
    <property type="match status" value="1"/>
</dbReference>
<evidence type="ECO:0000256" key="3">
    <source>
        <dbReference type="ARBA" id="ARBA00022884"/>
    </source>
</evidence>
<keyword evidence="2 7" id="KW-0699">rRNA-binding</keyword>
<dbReference type="EMBL" id="VUNH01000002">
    <property type="protein sequence ID" value="MST54813.1"/>
    <property type="molecule type" value="Genomic_DNA"/>
</dbReference>
<comment type="similarity">
    <text evidence="1 7">Belongs to the universal ribosomal protein uS8 family.</text>
</comment>
<dbReference type="GO" id="GO:0005737">
    <property type="term" value="C:cytoplasm"/>
    <property type="evidence" value="ECO:0007669"/>
    <property type="project" value="UniProtKB-ARBA"/>
</dbReference>
<dbReference type="PANTHER" id="PTHR11758">
    <property type="entry name" value="40S RIBOSOMAL PROTEIN S15A"/>
    <property type="match status" value="1"/>
</dbReference>
<proteinExistence type="inferred from homology"/>
<dbReference type="HAMAP" id="MF_01302_B">
    <property type="entry name" value="Ribosomal_uS8_B"/>
    <property type="match status" value="1"/>
</dbReference>
<evidence type="ECO:0000313" key="9">
    <source>
        <dbReference type="Proteomes" id="UP000473699"/>
    </source>
</evidence>
<evidence type="ECO:0000256" key="7">
    <source>
        <dbReference type="HAMAP-Rule" id="MF_01302"/>
    </source>
</evidence>